<keyword evidence="2" id="KW-1185">Reference proteome</keyword>
<reference evidence="1 2" key="1">
    <citation type="submission" date="2019-01" db="EMBL/GenBank/DDBJ databases">
        <title>Flavobacterium sp. nov.,isolated from freshwater.</title>
        <authorList>
            <person name="Zhang R."/>
            <person name="Du Z.-J."/>
        </authorList>
    </citation>
    <scope>NUCLEOTIDE SEQUENCE [LARGE SCALE GENOMIC DNA]</scope>
    <source>
        <strain evidence="1 2">1E403</strain>
    </source>
</reference>
<dbReference type="RefSeq" id="WP_128389326.1">
    <property type="nucleotide sequence ID" value="NZ_SBII01000004.1"/>
</dbReference>
<protein>
    <submittedName>
        <fullName evidence="1">Carboxypeptidase regulatory-like domain-containing protein</fullName>
    </submittedName>
</protein>
<sequence>MARSNYLFLFLLPLLLSSCFETTNDYYSGIIVDELDRPVANVLVKEDLVDTYAFKKLTDKNGYFKFKRNEGVLPDIILSKEGFRTDTIPMVWTHAGERFEYADVIKKDSTKFILKSKNEGDLMFDHHEVPKPSFGAITNPKYAADKLFGVWLVNGDKTPEGFKLDKEIYYAFGYKGNRYMRYTINYDTLTVYRDDYYYNRKGVIQSVEKDRLVIRWNKGEIITYYRWK</sequence>
<dbReference type="EMBL" id="SBII01000004">
    <property type="protein sequence ID" value="RWX00844.1"/>
    <property type="molecule type" value="Genomic_DNA"/>
</dbReference>
<organism evidence="1 2">
    <name type="scientific">Flavobacterium cerinum</name>
    <dbReference type="NCBI Taxonomy" id="2502784"/>
    <lineage>
        <taxon>Bacteria</taxon>
        <taxon>Pseudomonadati</taxon>
        <taxon>Bacteroidota</taxon>
        <taxon>Flavobacteriia</taxon>
        <taxon>Flavobacteriales</taxon>
        <taxon>Flavobacteriaceae</taxon>
        <taxon>Flavobacterium</taxon>
    </lineage>
</organism>
<dbReference type="SUPFAM" id="SSF49464">
    <property type="entry name" value="Carboxypeptidase regulatory domain-like"/>
    <property type="match status" value="1"/>
</dbReference>
<dbReference type="PROSITE" id="PS51257">
    <property type="entry name" value="PROKAR_LIPOPROTEIN"/>
    <property type="match status" value="1"/>
</dbReference>
<evidence type="ECO:0000313" key="1">
    <source>
        <dbReference type="EMBL" id="RWX00844.1"/>
    </source>
</evidence>
<keyword evidence="1" id="KW-0378">Hydrolase</keyword>
<dbReference type="GO" id="GO:0004180">
    <property type="term" value="F:carboxypeptidase activity"/>
    <property type="evidence" value="ECO:0007669"/>
    <property type="project" value="UniProtKB-KW"/>
</dbReference>
<dbReference type="InterPro" id="IPR008969">
    <property type="entry name" value="CarboxyPept-like_regulatory"/>
</dbReference>
<dbReference type="AlphaFoldDB" id="A0A444HBJ7"/>
<comment type="caution">
    <text evidence="1">The sequence shown here is derived from an EMBL/GenBank/DDBJ whole genome shotgun (WGS) entry which is preliminary data.</text>
</comment>
<keyword evidence="1" id="KW-0645">Protease</keyword>
<evidence type="ECO:0000313" key="2">
    <source>
        <dbReference type="Proteomes" id="UP000287527"/>
    </source>
</evidence>
<gene>
    <name evidence="1" type="ORF">EPI11_07430</name>
</gene>
<accession>A0A444HBJ7</accession>
<name>A0A444HBJ7_9FLAO</name>
<dbReference type="Proteomes" id="UP000287527">
    <property type="component" value="Unassembled WGS sequence"/>
</dbReference>
<dbReference type="OrthoDB" id="983080at2"/>
<keyword evidence="1" id="KW-0121">Carboxypeptidase</keyword>
<proteinExistence type="predicted"/>